<evidence type="ECO:0000256" key="11">
    <source>
        <dbReference type="ARBA" id="ARBA00023187"/>
    </source>
</evidence>
<keyword evidence="11" id="KW-0508">mRNA splicing</keyword>
<reference evidence="15" key="1">
    <citation type="submission" date="2020-05" db="EMBL/GenBank/DDBJ databases">
        <title>Mycena genomes resolve the evolution of fungal bioluminescence.</title>
        <authorList>
            <person name="Tsai I.J."/>
        </authorList>
    </citation>
    <scope>NUCLEOTIDE SEQUENCE</scope>
    <source>
        <strain evidence="15">171206Taipei</strain>
    </source>
</reference>
<keyword evidence="6" id="KW-0507">mRNA processing</keyword>
<evidence type="ECO:0000256" key="8">
    <source>
        <dbReference type="ARBA" id="ARBA00022845"/>
    </source>
</evidence>
<evidence type="ECO:0000256" key="9">
    <source>
        <dbReference type="ARBA" id="ARBA00022884"/>
    </source>
</evidence>
<dbReference type="GO" id="GO:0005737">
    <property type="term" value="C:cytoplasm"/>
    <property type="evidence" value="ECO:0007669"/>
    <property type="project" value="UniProtKB-SubCell"/>
</dbReference>
<dbReference type="AlphaFoldDB" id="A0A8H6SLL7"/>
<evidence type="ECO:0000256" key="2">
    <source>
        <dbReference type="ARBA" id="ARBA00004496"/>
    </source>
</evidence>
<evidence type="ECO:0000313" key="16">
    <source>
        <dbReference type="Proteomes" id="UP000636479"/>
    </source>
</evidence>
<evidence type="ECO:0000256" key="7">
    <source>
        <dbReference type="ARBA" id="ARBA00022816"/>
    </source>
</evidence>
<evidence type="ECO:0000259" key="14">
    <source>
        <dbReference type="Pfam" id="PF09405"/>
    </source>
</evidence>
<feature type="compositionally biased region" description="Basic and acidic residues" evidence="13">
    <location>
        <begin position="332"/>
        <end position="343"/>
    </location>
</feature>
<dbReference type="GO" id="GO:0008380">
    <property type="term" value="P:RNA splicing"/>
    <property type="evidence" value="ECO:0007669"/>
    <property type="project" value="UniProtKB-KW"/>
</dbReference>
<accession>A0A8H6SLL7</accession>
<dbReference type="GO" id="GO:0006397">
    <property type="term" value="P:mRNA processing"/>
    <property type="evidence" value="ECO:0007669"/>
    <property type="project" value="UniProtKB-KW"/>
</dbReference>
<proteinExistence type="inferred from homology"/>
<evidence type="ECO:0000256" key="12">
    <source>
        <dbReference type="ARBA" id="ARBA00023242"/>
    </source>
</evidence>
<feature type="region of interest" description="Disordered" evidence="13">
    <location>
        <begin position="92"/>
        <end position="122"/>
    </location>
</feature>
<dbReference type="GO" id="GO:0035145">
    <property type="term" value="C:exon-exon junction complex"/>
    <property type="evidence" value="ECO:0007669"/>
    <property type="project" value="InterPro"/>
</dbReference>
<feature type="domain" description="Btz" evidence="14">
    <location>
        <begin position="114"/>
        <end position="224"/>
    </location>
</feature>
<keyword evidence="9" id="KW-0694">RNA-binding</keyword>
<evidence type="ECO:0000313" key="15">
    <source>
        <dbReference type="EMBL" id="KAF7302015.1"/>
    </source>
</evidence>
<keyword evidence="7" id="KW-0509">mRNA transport</keyword>
<organism evidence="15 16">
    <name type="scientific">Mycena indigotica</name>
    <dbReference type="NCBI Taxonomy" id="2126181"/>
    <lineage>
        <taxon>Eukaryota</taxon>
        <taxon>Fungi</taxon>
        <taxon>Dikarya</taxon>
        <taxon>Basidiomycota</taxon>
        <taxon>Agaricomycotina</taxon>
        <taxon>Agaricomycetes</taxon>
        <taxon>Agaricomycetidae</taxon>
        <taxon>Agaricales</taxon>
        <taxon>Marasmiineae</taxon>
        <taxon>Mycenaceae</taxon>
        <taxon>Mycena</taxon>
    </lineage>
</organism>
<protein>
    <submittedName>
        <fullName evidence="15">Btz domain-containing protein</fullName>
    </submittedName>
</protein>
<dbReference type="InterPro" id="IPR018545">
    <property type="entry name" value="Btz_dom"/>
</dbReference>
<feature type="region of interest" description="Disordered" evidence="13">
    <location>
        <begin position="309"/>
        <end position="352"/>
    </location>
</feature>
<evidence type="ECO:0000256" key="4">
    <source>
        <dbReference type="ARBA" id="ARBA00022448"/>
    </source>
</evidence>
<feature type="compositionally biased region" description="Basic and acidic residues" evidence="13">
    <location>
        <begin position="44"/>
        <end position="60"/>
    </location>
</feature>
<feature type="region of interest" description="Disordered" evidence="13">
    <location>
        <begin position="166"/>
        <end position="252"/>
    </location>
</feature>
<keyword evidence="4" id="KW-0813">Transport</keyword>
<dbReference type="EMBL" id="JACAZF010000006">
    <property type="protein sequence ID" value="KAF7302015.1"/>
    <property type="molecule type" value="Genomic_DNA"/>
</dbReference>
<dbReference type="GO" id="GO:0006417">
    <property type="term" value="P:regulation of translation"/>
    <property type="evidence" value="ECO:0007669"/>
    <property type="project" value="UniProtKB-KW"/>
</dbReference>
<gene>
    <name evidence="15" type="ORF">MIND_00767900</name>
</gene>
<keyword evidence="12" id="KW-0539">Nucleus</keyword>
<feature type="compositionally biased region" description="Acidic residues" evidence="13">
    <location>
        <begin position="24"/>
        <end position="42"/>
    </location>
</feature>
<feature type="region of interest" description="Disordered" evidence="13">
    <location>
        <begin position="494"/>
        <end position="517"/>
    </location>
</feature>
<dbReference type="GO" id="GO:0000184">
    <property type="term" value="P:nuclear-transcribed mRNA catabolic process, nonsense-mediated decay"/>
    <property type="evidence" value="ECO:0007669"/>
    <property type="project" value="UniProtKB-KW"/>
</dbReference>
<comment type="subcellular location">
    <subcellularLocation>
        <location evidence="2">Cytoplasm</location>
    </subcellularLocation>
    <subcellularLocation>
        <location evidence="1">Nucleus</location>
    </subcellularLocation>
</comment>
<dbReference type="RefSeq" id="XP_037220015.1">
    <property type="nucleotide sequence ID" value="XM_037364371.1"/>
</dbReference>
<keyword evidence="10" id="KW-0866">Nonsense-mediated mRNA decay</keyword>
<evidence type="ECO:0000256" key="1">
    <source>
        <dbReference type="ARBA" id="ARBA00004123"/>
    </source>
</evidence>
<name>A0A8H6SLL7_9AGAR</name>
<evidence type="ECO:0000256" key="10">
    <source>
        <dbReference type="ARBA" id="ARBA00023161"/>
    </source>
</evidence>
<keyword evidence="16" id="KW-1185">Reference proteome</keyword>
<dbReference type="GeneID" id="59346887"/>
<feature type="region of interest" description="Disordered" evidence="13">
    <location>
        <begin position="648"/>
        <end position="686"/>
    </location>
</feature>
<dbReference type="OrthoDB" id="3361414at2759"/>
<comment type="similarity">
    <text evidence="3">Belongs to the CASC3 family.</text>
</comment>
<evidence type="ECO:0000256" key="6">
    <source>
        <dbReference type="ARBA" id="ARBA00022664"/>
    </source>
</evidence>
<feature type="compositionally biased region" description="Low complexity" evidence="13">
    <location>
        <begin position="184"/>
        <end position="201"/>
    </location>
</feature>
<keyword evidence="8" id="KW-0810">Translation regulation</keyword>
<feature type="region of interest" description="Disordered" evidence="13">
    <location>
        <begin position="1"/>
        <end position="71"/>
    </location>
</feature>
<dbReference type="Proteomes" id="UP000636479">
    <property type="component" value="Unassembled WGS sequence"/>
</dbReference>
<dbReference type="GO" id="GO:0003729">
    <property type="term" value="F:mRNA binding"/>
    <property type="evidence" value="ECO:0007669"/>
    <property type="project" value="InterPro"/>
</dbReference>
<evidence type="ECO:0000256" key="13">
    <source>
        <dbReference type="SAM" id="MobiDB-lite"/>
    </source>
</evidence>
<keyword evidence="5" id="KW-0963">Cytoplasm</keyword>
<dbReference type="Pfam" id="PF09405">
    <property type="entry name" value="Btz"/>
    <property type="match status" value="1"/>
</dbReference>
<comment type="caution">
    <text evidence="15">The sequence shown here is derived from an EMBL/GenBank/DDBJ whole genome shotgun (WGS) entry which is preliminary data.</text>
</comment>
<feature type="compositionally biased region" description="Basic and acidic residues" evidence="13">
    <location>
        <begin position="203"/>
        <end position="224"/>
    </location>
</feature>
<evidence type="ECO:0000256" key="5">
    <source>
        <dbReference type="ARBA" id="ARBA00022490"/>
    </source>
</evidence>
<evidence type="ECO:0000256" key="3">
    <source>
        <dbReference type="ARBA" id="ARBA00009548"/>
    </source>
</evidence>
<sequence length="686" mass="73840">MPSLTKRAPPPGPGQSRSGSDSSVDSDDASSATDDDDDESDTEPVSRHPTPNEKEKEKGKQPFFAAPTAWADMVEEGGANLPVVEFGEFDGKVDVADPAPRPPAANGPNRRPGQSARQAYQQRLETDPAFVPVVGEFWGHDDRLLDKDLRSLSGWWRGRWQGRGRARGTGFFMRGRGRGGFVGGQAQPEQQQQSQQPQENESPMDRPWTHDGFEEMRRREEARRGAAPSQPTRGTSFRGRPFGPQTTPPARALGRPWYIMKPELMWTKQHEGFLFLDPALKPRPGQPAGLRVRLPGGQPNIIRAIPRASRTTKPPPKTLPTNTFVVRLPSTGKEKQKEKEKQEPPTSEPGAATTVAAAANASLRPDADGWVSPDAAAVALATVSSPPAGPPPTLPSQPPAFYPFAPPPPLMAFPHPSAGPAFTAPQPVPYSSPSPQGFVTPPGFSTPSPGFGTPPAYSAPLPPGVAVDPRGGLYELASGRPVLLFGGFHGHHSPSPSMNGHHPLHPMHGHGHTPSMSAPPEFAFARPNVRVEIRKPDGLLEATSPVRPSPLSRDSAEAGVNGSGKKLRTGAAAFVPSHSGSGGAGGTGSGVFYPPQPAYEVFDPGYEQYDPALSYEQGYEQQQPGMYDAYGAYVPAQFYYHHQPQQTTYYHHPMPVPAHQHQHQQQPSLGGEQQQQQQGPGPVYYA</sequence>
<feature type="compositionally biased region" description="Basic residues" evidence="13">
    <location>
        <begin position="502"/>
        <end position="511"/>
    </location>
</feature>
<dbReference type="GO" id="GO:0051028">
    <property type="term" value="P:mRNA transport"/>
    <property type="evidence" value="ECO:0007669"/>
    <property type="project" value="UniProtKB-KW"/>
</dbReference>
<feature type="region of interest" description="Disordered" evidence="13">
    <location>
        <begin position="540"/>
        <end position="563"/>
    </location>
</feature>